<dbReference type="RefSeq" id="WP_378937539.1">
    <property type="nucleotide sequence ID" value="NZ_JBHLVO010000025.1"/>
</dbReference>
<name>A0ABV6GJG9_9BACI</name>
<comment type="caution">
    <text evidence="2">The sequence shown here is derived from an EMBL/GenBank/DDBJ whole genome shotgun (WGS) entry which is preliminary data.</text>
</comment>
<evidence type="ECO:0000259" key="1">
    <source>
        <dbReference type="Pfam" id="PF12867"/>
    </source>
</evidence>
<gene>
    <name evidence="2" type="ORF">ACFFIX_20875</name>
</gene>
<dbReference type="InterPro" id="IPR024775">
    <property type="entry name" value="DinB-like"/>
</dbReference>
<sequence>MNLRKEMLIAQISSCSTEQTWFASLDVALKGVTAEQAVWHDGSFENSIVEIVKHLIFWNERCLQEFSGQSVSDEEFTNQSTFFKEHSKELTDAEWNETIIRLQNVFARWETAIKECDEEMLDSFAHPDRPWWRQISNMLLHTAHHSGQIIYLRKRNGSWNPVKWD</sequence>
<reference evidence="2 3" key="1">
    <citation type="submission" date="2024-09" db="EMBL/GenBank/DDBJ databases">
        <authorList>
            <person name="Sun Q."/>
            <person name="Mori K."/>
        </authorList>
    </citation>
    <scope>NUCLEOTIDE SEQUENCE [LARGE SCALE GENOMIC DNA]</scope>
    <source>
        <strain evidence="2 3">CCM 7228</strain>
    </source>
</reference>
<dbReference type="EMBL" id="JBHLVO010000025">
    <property type="protein sequence ID" value="MFC0273843.1"/>
    <property type="molecule type" value="Genomic_DNA"/>
</dbReference>
<evidence type="ECO:0000313" key="2">
    <source>
        <dbReference type="EMBL" id="MFC0273843.1"/>
    </source>
</evidence>
<feature type="domain" description="DinB-like" evidence="1">
    <location>
        <begin position="18"/>
        <end position="147"/>
    </location>
</feature>
<dbReference type="Gene3D" id="1.20.120.450">
    <property type="entry name" value="dinb family like domain"/>
    <property type="match status" value="1"/>
</dbReference>
<accession>A0ABV6GJG9</accession>
<organism evidence="2 3">
    <name type="scientific">Metabacillus herbersteinensis</name>
    <dbReference type="NCBI Taxonomy" id="283816"/>
    <lineage>
        <taxon>Bacteria</taxon>
        <taxon>Bacillati</taxon>
        <taxon>Bacillota</taxon>
        <taxon>Bacilli</taxon>
        <taxon>Bacillales</taxon>
        <taxon>Bacillaceae</taxon>
        <taxon>Metabacillus</taxon>
    </lineage>
</organism>
<dbReference type="Proteomes" id="UP001589854">
    <property type="component" value="Unassembled WGS sequence"/>
</dbReference>
<dbReference type="Pfam" id="PF12867">
    <property type="entry name" value="DinB_2"/>
    <property type="match status" value="1"/>
</dbReference>
<keyword evidence="3" id="KW-1185">Reference proteome</keyword>
<evidence type="ECO:0000313" key="3">
    <source>
        <dbReference type="Proteomes" id="UP001589854"/>
    </source>
</evidence>
<proteinExistence type="predicted"/>
<dbReference type="SUPFAM" id="SSF109854">
    <property type="entry name" value="DinB/YfiT-like putative metalloenzymes"/>
    <property type="match status" value="1"/>
</dbReference>
<dbReference type="InterPro" id="IPR034660">
    <property type="entry name" value="DinB/YfiT-like"/>
</dbReference>
<protein>
    <submittedName>
        <fullName evidence="2">DinB family protein</fullName>
    </submittedName>
</protein>